<keyword evidence="1" id="KW-0813">Transport</keyword>
<dbReference type="PANTHER" id="PTHR42794">
    <property type="entry name" value="HEMIN IMPORT ATP-BINDING PROTEIN HMUV"/>
    <property type="match status" value="1"/>
</dbReference>
<dbReference type="AlphaFoldDB" id="A0A1H1W4E1"/>
<dbReference type="Gene3D" id="3.40.50.300">
    <property type="entry name" value="P-loop containing nucleotide triphosphate hydrolases"/>
    <property type="match status" value="1"/>
</dbReference>
<dbReference type="InterPro" id="IPR003593">
    <property type="entry name" value="AAA+_ATPase"/>
</dbReference>
<dbReference type="InterPro" id="IPR003439">
    <property type="entry name" value="ABC_transporter-like_ATP-bd"/>
</dbReference>
<evidence type="ECO:0000313" key="7">
    <source>
        <dbReference type="EMBL" id="SDS91953.1"/>
    </source>
</evidence>
<evidence type="ECO:0000256" key="5">
    <source>
        <dbReference type="ARBA" id="ARBA00037066"/>
    </source>
</evidence>
<comment type="function">
    <text evidence="5">Part of the ABC transporter complex HmuTUV involved in hemin import. Responsible for energy coupling to the transport system.</text>
</comment>
<dbReference type="Pfam" id="PF00005">
    <property type="entry name" value="ABC_tran"/>
    <property type="match status" value="1"/>
</dbReference>
<dbReference type="STRING" id="487184.SAMN05216421_2480"/>
<dbReference type="NCBIfam" id="NF010068">
    <property type="entry name" value="PRK13548.1"/>
    <property type="match status" value="1"/>
</dbReference>
<sequence>MIEVVALTVLRSGRQVLSNVSFSLRAGEVLAVLGGNGSGKSSLLATLAGDIRPASGELRLDDQALGRVPPAVRACRLAMLPQASTLAFSFRAREVVALGRLPHRSGAAVDREIVAAAMVQADALHLAERNYLHLSGGEQQRIHLARVLAQIWDAPQPCLLMDEPTAALDIAHQHLTLEAARRVAQRGGVALVALHDLNLAARYADQVLLLDQGRVAALGTPWEVLQADRIRDVYGVRVQVQTHPTLDCPLIIT</sequence>
<keyword evidence="4" id="KW-1278">Translocase</keyword>
<evidence type="ECO:0000256" key="3">
    <source>
        <dbReference type="ARBA" id="ARBA00022840"/>
    </source>
</evidence>
<gene>
    <name evidence="7" type="ORF">SAMN05216421_2480</name>
</gene>
<dbReference type="GO" id="GO:0016887">
    <property type="term" value="F:ATP hydrolysis activity"/>
    <property type="evidence" value="ECO:0007669"/>
    <property type="project" value="InterPro"/>
</dbReference>
<dbReference type="SMART" id="SM00382">
    <property type="entry name" value="AAA"/>
    <property type="match status" value="1"/>
</dbReference>
<dbReference type="RefSeq" id="WP_093395182.1">
    <property type="nucleotide sequence ID" value="NZ_LT629736.1"/>
</dbReference>
<dbReference type="InterPro" id="IPR027417">
    <property type="entry name" value="P-loop_NTPase"/>
</dbReference>
<dbReference type="Proteomes" id="UP000243207">
    <property type="component" value="Chromosome I"/>
</dbReference>
<reference evidence="8" key="1">
    <citation type="submission" date="2016-10" db="EMBL/GenBank/DDBJ databases">
        <authorList>
            <person name="Varghese N."/>
            <person name="Submissions S."/>
        </authorList>
    </citation>
    <scope>NUCLEOTIDE SEQUENCE [LARGE SCALE GENOMIC DNA]</scope>
    <source>
        <strain evidence="8">NRRL B-51270</strain>
    </source>
</reference>
<keyword evidence="3 7" id="KW-0067">ATP-binding</keyword>
<dbReference type="CDD" id="cd03214">
    <property type="entry name" value="ABC_Iron-Siderophores_B12_Hemin"/>
    <property type="match status" value="1"/>
</dbReference>
<keyword evidence="2" id="KW-0547">Nucleotide-binding</keyword>
<feature type="domain" description="ABC transporter" evidence="6">
    <location>
        <begin position="2"/>
        <end position="237"/>
    </location>
</feature>
<dbReference type="GO" id="GO:0005524">
    <property type="term" value="F:ATP binding"/>
    <property type="evidence" value="ECO:0007669"/>
    <property type="project" value="UniProtKB-KW"/>
</dbReference>
<dbReference type="PANTHER" id="PTHR42794:SF1">
    <property type="entry name" value="HEMIN IMPORT ATP-BINDING PROTEIN HMUV"/>
    <property type="match status" value="1"/>
</dbReference>
<dbReference type="EMBL" id="LT629736">
    <property type="protein sequence ID" value="SDS91953.1"/>
    <property type="molecule type" value="Genomic_DNA"/>
</dbReference>
<dbReference type="OrthoDB" id="5292475at2"/>
<protein>
    <submittedName>
        <fullName evidence="7">Iron complex transport system ATP-binding protein</fullName>
    </submittedName>
</protein>
<proteinExistence type="predicted"/>
<evidence type="ECO:0000313" key="8">
    <source>
        <dbReference type="Proteomes" id="UP000243207"/>
    </source>
</evidence>
<evidence type="ECO:0000256" key="1">
    <source>
        <dbReference type="ARBA" id="ARBA00022448"/>
    </source>
</evidence>
<accession>A0A1H1W4E1</accession>
<keyword evidence="8" id="KW-1185">Reference proteome</keyword>
<evidence type="ECO:0000256" key="4">
    <source>
        <dbReference type="ARBA" id="ARBA00022967"/>
    </source>
</evidence>
<name>A0A1H1W4E1_9GAMM</name>
<evidence type="ECO:0000256" key="2">
    <source>
        <dbReference type="ARBA" id="ARBA00022741"/>
    </source>
</evidence>
<evidence type="ECO:0000259" key="6">
    <source>
        <dbReference type="PROSITE" id="PS50893"/>
    </source>
</evidence>
<dbReference type="SUPFAM" id="SSF52540">
    <property type="entry name" value="P-loop containing nucleoside triphosphate hydrolases"/>
    <property type="match status" value="1"/>
</dbReference>
<organism evidence="7 8">
    <name type="scientific">Halopseudomonas xinjiangensis</name>
    <dbReference type="NCBI Taxonomy" id="487184"/>
    <lineage>
        <taxon>Bacteria</taxon>
        <taxon>Pseudomonadati</taxon>
        <taxon>Pseudomonadota</taxon>
        <taxon>Gammaproteobacteria</taxon>
        <taxon>Pseudomonadales</taxon>
        <taxon>Pseudomonadaceae</taxon>
        <taxon>Halopseudomonas</taxon>
    </lineage>
</organism>
<dbReference type="PROSITE" id="PS50893">
    <property type="entry name" value="ABC_TRANSPORTER_2"/>
    <property type="match status" value="1"/>
</dbReference>